<sequence length="65" mass="7469">MIDRLIHRLRPERTPVPETDPIRRFVETLARLEESRPPPVRGGGGRISALDLARAPVVRLPRRRP</sequence>
<dbReference type="Proteomes" id="UP000241808">
    <property type="component" value="Unassembled WGS sequence"/>
</dbReference>
<protein>
    <submittedName>
        <fullName evidence="1">Uncharacterized protein</fullName>
    </submittedName>
</protein>
<gene>
    <name evidence="1" type="ORF">C8P69_10248</name>
</gene>
<name>A0A2T4ZFK4_9HYPH</name>
<accession>A0A2T4ZFK4</accession>
<dbReference type="OrthoDB" id="9957804at2"/>
<comment type="caution">
    <text evidence="1">The sequence shown here is derived from an EMBL/GenBank/DDBJ whole genome shotgun (WGS) entry which is preliminary data.</text>
</comment>
<reference evidence="1 2" key="1">
    <citation type="submission" date="2018-04" db="EMBL/GenBank/DDBJ databases">
        <title>Genomic Encyclopedia of Archaeal and Bacterial Type Strains, Phase II (KMG-II): from individual species to whole genera.</title>
        <authorList>
            <person name="Goeker M."/>
        </authorList>
    </citation>
    <scope>NUCLEOTIDE SEQUENCE [LARGE SCALE GENOMIC DNA]</scope>
    <source>
        <strain evidence="1 2">DSM 25521</strain>
    </source>
</reference>
<dbReference type="RefSeq" id="WP_108174626.1">
    <property type="nucleotide sequence ID" value="NZ_PZZL01000002.1"/>
</dbReference>
<dbReference type="AlphaFoldDB" id="A0A2T4ZFK4"/>
<keyword evidence="2" id="KW-1185">Reference proteome</keyword>
<proteinExistence type="predicted"/>
<organism evidence="1 2">
    <name type="scientific">Phreatobacter oligotrophus</name>
    <dbReference type="NCBI Taxonomy" id="1122261"/>
    <lineage>
        <taxon>Bacteria</taxon>
        <taxon>Pseudomonadati</taxon>
        <taxon>Pseudomonadota</taxon>
        <taxon>Alphaproteobacteria</taxon>
        <taxon>Hyphomicrobiales</taxon>
        <taxon>Phreatobacteraceae</taxon>
        <taxon>Phreatobacter</taxon>
    </lineage>
</organism>
<evidence type="ECO:0000313" key="1">
    <source>
        <dbReference type="EMBL" id="PTM60666.1"/>
    </source>
</evidence>
<dbReference type="EMBL" id="PZZL01000002">
    <property type="protein sequence ID" value="PTM60666.1"/>
    <property type="molecule type" value="Genomic_DNA"/>
</dbReference>
<evidence type="ECO:0000313" key="2">
    <source>
        <dbReference type="Proteomes" id="UP000241808"/>
    </source>
</evidence>